<dbReference type="GO" id="GO:0006412">
    <property type="term" value="P:translation"/>
    <property type="evidence" value="ECO:0007669"/>
    <property type="project" value="TreeGrafter"/>
</dbReference>
<comment type="function">
    <text evidence="4">Required for a late step of 50S ribosomal subunit assembly. Has GTPase activity.</text>
</comment>
<dbReference type="PROSITE" id="PS51721">
    <property type="entry name" value="G_CP"/>
    <property type="match status" value="1"/>
</dbReference>
<dbReference type="InterPro" id="IPR006073">
    <property type="entry name" value="GTP-bd"/>
</dbReference>
<feature type="domain" description="CP-type G" evidence="6">
    <location>
        <begin position="5"/>
        <end position="169"/>
    </location>
</feature>
<dbReference type="EMBL" id="AZFA01000018">
    <property type="protein sequence ID" value="KRL66202.1"/>
    <property type="molecule type" value="Genomic_DNA"/>
</dbReference>
<evidence type="ECO:0000256" key="5">
    <source>
        <dbReference type="PIRSR" id="PIRSR006230-1"/>
    </source>
</evidence>
<dbReference type="PIRSF" id="PIRSF006230">
    <property type="entry name" value="MG442"/>
    <property type="match status" value="1"/>
</dbReference>
<dbReference type="InterPro" id="IPR019991">
    <property type="entry name" value="GTP-bd_ribosome_bgen"/>
</dbReference>
<evidence type="ECO:0000256" key="2">
    <source>
        <dbReference type="ARBA" id="ARBA00022741"/>
    </source>
</evidence>
<organism evidence="7 8">
    <name type="scientific">Companilactobacillus versmoldensis DSM 14857 = KCTC 3814</name>
    <dbReference type="NCBI Taxonomy" id="1423815"/>
    <lineage>
        <taxon>Bacteria</taxon>
        <taxon>Bacillati</taxon>
        <taxon>Bacillota</taxon>
        <taxon>Bacilli</taxon>
        <taxon>Lactobacillales</taxon>
        <taxon>Lactobacillaceae</taxon>
        <taxon>Companilactobacillus</taxon>
    </lineage>
</organism>
<evidence type="ECO:0000313" key="8">
    <source>
        <dbReference type="Proteomes" id="UP000051647"/>
    </source>
</evidence>
<dbReference type="AlphaFoldDB" id="A0A0R1SHK7"/>
<comment type="subcellular location">
    <subcellularLocation>
        <location evidence="4">Cytoplasm</location>
    </subcellularLocation>
</comment>
<dbReference type="InterPro" id="IPR030378">
    <property type="entry name" value="G_CP_dom"/>
</dbReference>
<comment type="caution">
    <text evidence="7">The sequence shown here is derived from an EMBL/GenBank/DDBJ whole genome shotgun (WGS) entry which is preliminary data.</text>
</comment>
<dbReference type="PANTHER" id="PTHR45782:SF4">
    <property type="entry name" value="MITOCHONDRIAL RIBOSOME-ASSOCIATED GTPASE 1"/>
    <property type="match status" value="1"/>
</dbReference>
<feature type="binding site" evidence="5">
    <location>
        <begin position="121"/>
        <end position="126"/>
    </location>
    <ligand>
        <name>GTP</name>
        <dbReference type="ChEBI" id="CHEBI:37565"/>
    </ligand>
</feature>
<evidence type="ECO:0000256" key="4">
    <source>
        <dbReference type="PIRNR" id="PIRNR006230"/>
    </source>
</evidence>
<dbReference type="PATRIC" id="fig|1423815.3.peg.755"/>
<gene>
    <name evidence="7" type="ORF">FC27_GL000746</name>
</gene>
<evidence type="ECO:0000256" key="3">
    <source>
        <dbReference type="ARBA" id="ARBA00023134"/>
    </source>
</evidence>
<feature type="binding site" evidence="5">
    <location>
        <begin position="49"/>
        <end position="52"/>
    </location>
    <ligand>
        <name>GTP</name>
        <dbReference type="ChEBI" id="CHEBI:37565"/>
    </ligand>
</feature>
<dbReference type="PANTHER" id="PTHR45782">
    <property type="entry name" value="MITOCHONDRIAL RIBOSOME-ASSOCIATED GTPASE 1"/>
    <property type="match status" value="1"/>
</dbReference>
<reference evidence="7 8" key="1">
    <citation type="journal article" date="2015" name="Genome Announc.">
        <title>Expanding the biotechnology potential of lactobacilli through comparative genomics of 213 strains and associated genera.</title>
        <authorList>
            <person name="Sun Z."/>
            <person name="Harris H.M."/>
            <person name="McCann A."/>
            <person name="Guo C."/>
            <person name="Argimon S."/>
            <person name="Zhang W."/>
            <person name="Yang X."/>
            <person name="Jeffery I.B."/>
            <person name="Cooney J.C."/>
            <person name="Kagawa T.F."/>
            <person name="Liu W."/>
            <person name="Song Y."/>
            <person name="Salvetti E."/>
            <person name="Wrobel A."/>
            <person name="Rasinkangas P."/>
            <person name="Parkhill J."/>
            <person name="Rea M.C."/>
            <person name="O'Sullivan O."/>
            <person name="Ritari J."/>
            <person name="Douillard F.P."/>
            <person name="Paul Ross R."/>
            <person name="Yang R."/>
            <person name="Briner A.E."/>
            <person name="Felis G.E."/>
            <person name="de Vos W.M."/>
            <person name="Barrangou R."/>
            <person name="Klaenhammer T.R."/>
            <person name="Caufield P.W."/>
            <person name="Cui Y."/>
            <person name="Zhang H."/>
            <person name="O'Toole P.W."/>
        </authorList>
    </citation>
    <scope>NUCLEOTIDE SEQUENCE [LARGE SCALE GENOMIC DNA]</scope>
    <source>
        <strain evidence="7 8">DSM 14857</strain>
    </source>
</reference>
<dbReference type="Pfam" id="PF01926">
    <property type="entry name" value="MMR_HSR1"/>
    <property type="match status" value="1"/>
</dbReference>
<proteinExistence type="inferred from homology"/>
<keyword evidence="3 4" id="KW-0342">GTP-binding</keyword>
<dbReference type="InterPro" id="IPR016478">
    <property type="entry name" value="GTPase_MTG1"/>
</dbReference>
<keyword evidence="8" id="KW-1185">Reference proteome</keyword>
<feature type="binding site" evidence="5">
    <location>
        <position position="165"/>
    </location>
    <ligand>
        <name>GTP</name>
        <dbReference type="ChEBI" id="CHEBI:37565"/>
    </ligand>
</feature>
<keyword evidence="2 4" id="KW-0547">Nucleotide-binding</keyword>
<dbReference type="STRING" id="1423815.FC27_GL000746"/>
<dbReference type="Gene3D" id="3.40.50.300">
    <property type="entry name" value="P-loop containing nucleotide triphosphate hydrolases"/>
    <property type="match status" value="1"/>
</dbReference>
<evidence type="ECO:0000256" key="1">
    <source>
        <dbReference type="ARBA" id="ARBA00014898"/>
    </source>
</evidence>
<name>A0A0R1SHK7_9LACO</name>
<dbReference type="Gene3D" id="1.10.1580.10">
    <property type="match status" value="1"/>
</dbReference>
<dbReference type="GO" id="GO:0005525">
    <property type="term" value="F:GTP binding"/>
    <property type="evidence" value="ECO:0007669"/>
    <property type="project" value="UniProtKB-KW"/>
</dbReference>
<dbReference type="GO" id="GO:0005737">
    <property type="term" value="C:cytoplasm"/>
    <property type="evidence" value="ECO:0007669"/>
    <property type="project" value="UniProtKB-SubCell"/>
</dbReference>
<dbReference type="CDD" id="cd01856">
    <property type="entry name" value="YlqF"/>
    <property type="match status" value="1"/>
</dbReference>
<dbReference type="SUPFAM" id="SSF52540">
    <property type="entry name" value="P-loop containing nucleoside triphosphate hydrolases"/>
    <property type="match status" value="1"/>
</dbReference>
<dbReference type="GO" id="GO:0003924">
    <property type="term" value="F:GTPase activity"/>
    <property type="evidence" value="ECO:0007669"/>
    <property type="project" value="TreeGrafter"/>
</dbReference>
<dbReference type="InterPro" id="IPR027417">
    <property type="entry name" value="P-loop_NTPase"/>
</dbReference>
<dbReference type="Proteomes" id="UP000051647">
    <property type="component" value="Unassembled WGS sequence"/>
</dbReference>
<evidence type="ECO:0000313" key="7">
    <source>
        <dbReference type="EMBL" id="KRL66202.1"/>
    </source>
</evidence>
<dbReference type="InterPro" id="IPR023179">
    <property type="entry name" value="GTP-bd_ortho_bundle_sf"/>
</dbReference>
<dbReference type="NCBIfam" id="TIGR03596">
    <property type="entry name" value="GTPase_YlqF"/>
    <property type="match status" value="1"/>
</dbReference>
<comment type="similarity">
    <text evidence="4">Belongs to the TRAFAC class YlqF/YawG GTPase family. MTG1 subfamily.</text>
</comment>
<accession>A0A0R1SHK7</accession>
<evidence type="ECO:0000259" key="6">
    <source>
        <dbReference type="PROSITE" id="PS51721"/>
    </source>
</evidence>
<dbReference type="FunFam" id="3.40.50.300:FF:000590">
    <property type="entry name" value="Ribosome biogenesis GTPase A"/>
    <property type="match status" value="1"/>
</dbReference>
<keyword evidence="4" id="KW-0963">Cytoplasm</keyword>
<dbReference type="eggNOG" id="COG1161">
    <property type="taxonomic scope" value="Bacteria"/>
</dbReference>
<sequence length="275" mass="31267">MNKAKNQVQDRLKVVDIVLEIVDARLPYSSRNPVLEQIINQKKHIIILNKADLADPKLTSDWILSYQQEGTAAIEVDAKHDTKLTKLNNLIRSELSDKIAKYERNGVKNFQIRAMCIGIPNVGKSTILNKMVGKKVAVTGNKPGVTKNQNWLKTDYGIDLLDTPGILWPKISDPKVGMKLALSGAIKDKIYPPDDVAIYALDFLQANYLDRVMSVYNLQRSDVYNHTTAQLLMRLTEKLGYKEDYDRAARRVIMDVRNLKFGRVTFDVPGEFYEE</sequence>
<protein>
    <recommendedName>
        <fullName evidence="1 4">Ribosome biogenesis GTPase A</fullName>
    </recommendedName>
</protein>